<keyword evidence="4 5" id="KW-0472">Membrane</keyword>
<dbReference type="CDD" id="cd17317">
    <property type="entry name" value="MFS_SLC22"/>
    <property type="match status" value="1"/>
</dbReference>
<feature type="transmembrane region" description="Helical" evidence="5">
    <location>
        <begin position="262"/>
        <end position="284"/>
    </location>
</feature>
<dbReference type="GO" id="GO:0016020">
    <property type="term" value="C:membrane"/>
    <property type="evidence" value="ECO:0007669"/>
    <property type="project" value="UniProtKB-SubCell"/>
</dbReference>
<dbReference type="PROSITE" id="PS50850">
    <property type="entry name" value="MFS"/>
    <property type="match status" value="1"/>
</dbReference>
<dbReference type="GO" id="GO:0022857">
    <property type="term" value="F:transmembrane transporter activity"/>
    <property type="evidence" value="ECO:0007669"/>
    <property type="project" value="InterPro"/>
</dbReference>
<comment type="caution">
    <text evidence="7">The sequence shown here is derived from an EMBL/GenBank/DDBJ whole genome shotgun (WGS) entry which is preliminary data.</text>
</comment>
<feature type="transmembrane region" description="Helical" evidence="5">
    <location>
        <begin position="78"/>
        <end position="101"/>
    </location>
</feature>
<comment type="subcellular location">
    <subcellularLocation>
        <location evidence="1">Membrane</location>
        <topology evidence="1">Multi-pass membrane protein</topology>
    </subcellularLocation>
</comment>
<feature type="domain" description="Major facilitator superfamily (MFS) profile" evidence="6">
    <location>
        <begin position="159"/>
        <end position="579"/>
    </location>
</feature>
<feature type="transmembrane region" description="Helical" evidence="5">
    <location>
        <begin position="525"/>
        <end position="547"/>
    </location>
</feature>
<sequence length="640" mass="71969">PIRVEGSLNNRKPANQFRLIHFTRLRYGLHLASSTTPTPSCVELPVCHSARSTSSALTFSAPRYLLEEVGDSGRHQLVLFWLFVVPINFIIPWVALLPIFMTSTPEHWCHVPGRPPNVSIDQWKQLTIPREHKEGIGETFSSCRQYNLTSGVREALGQSSEVTQLTSSTFNASYRVVGCQTGWDYDHTYYDMTLSMELNWVCDRSSQVVVWMSVGLAGNVIGTLVLNSLSDLVGRLPMLLVSAMLYAVFGLVRLYVKDYLWIMVTMFLASTSFPSILELSLIITLEQVSPGWRARITSTSFIMWTAGMCLLPLLAWLTRDWVLLGVITTVPFFLLILCWWFLPESPRWMLSRNNIDKCAELMKRIARRNRKEVPEKLDETLQSIAKTHNSEKNYGALQLFQNSTVLFRTFLLTVCYSCYNLFYYGLTYNISNLSGNEFINFFLLAITELPSNLLGWWMSDFLGRRWTTAGCSLLAAITALINVFLINGAQWVPILVLIISKMFVTISFMVVYVQCAEIYPTTHRSCGTGLSSLVSSIFGTTAPYIAYSDTYGSWMPYLILSAIGIIGFIFASLIPETLNTDLPQSLLDASNFLTTEKYWSYKGKRLTSGKAGITQQTSPSQGHVNLAIAETNIANKTAAS</sequence>
<keyword evidence="3 5" id="KW-1133">Transmembrane helix</keyword>
<feature type="non-terminal residue" evidence="7">
    <location>
        <position position="640"/>
    </location>
</feature>
<evidence type="ECO:0000256" key="2">
    <source>
        <dbReference type="ARBA" id="ARBA00022692"/>
    </source>
</evidence>
<feature type="transmembrane region" description="Helical" evidence="5">
    <location>
        <begin position="321"/>
        <end position="342"/>
    </location>
</feature>
<evidence type="ECO:0000256" key="3">
    <source>
        <dbReference type="ARBA" id="ARBA00022989"/>
    </source>
</evidence>
<proteinExistence type="predicted"/>
<feature type="transmembrane region" description="Helical" evidence="5">
    <location>
        <begin position="296"/>
        <end position="315"/>
    </location>
</feature>
<evidence type="ECO:0000259" key="6">
    <source>
        <dbReference type="PROSITE" id="PS50850"/>
    </source>
</evidence>
<evidence type="ECO:0000256" key="1">
    <source>
        <dbReference type="ARBA" id="ARBA00004141"/>
    </source>
</evidence>
<feature type="transmembrane region" description="Helical" evidence="5">
    <location>
        <begin position="553"/>
        <end position="574"/>
    </location>
</feature>
<evidence type="ECO:0000313" key="7">
    <source>
        <dbReference type="EMBL" id="KAG7176219.1"/>
    </source>
</evidence>
<feature type="transmembrane region" description="Helical" evidence="5">
    <location>
        <begin position="238"/>
        <end position="256"/>
    </location>
</feature>
<dbReference type="InterPro" id="IPR005828">
    <property type="entry name" value="MFS_sugar_transport-like"/>
</dbReference>
<evidence type="ECO:0000313" key="8">
    <source>
        <dbReference type="Proteomes" id="UP000747542"/>
    </source>
</evidence>
<dbReference type="PANTHER" id="PTHR24064">
    <property type="entry name" value="SOLUTE CARRIER FAMILY 22 MEMBER"/>
    <property type="match status" value="1"/>
</dbReference>
<accession>A0A8J5TIV2</accession>
<feature type="transmembrane region" description="Helical" evidence="5">
    <location>
        <begin position="491"/>
        <end position="513"/>
    </location>
</feature>
<evidence type="ECO:0000256" key="5">
    <source>
        <dbReference type="SAM" id="Phobius"/>
    </source>
</evidence>
<reference evidence="7" key="1">
    <citation type="journal article" date="2021" name="Sci. Adv.">
        <title>The American lobster genome reveals insights on longevity, neural, and immune adaptations.</title>
        <authorList>
            <person name="Polinski J.M."/>
            <person name="Zimin A.V."/>
            <person name="Clark K.F."/>
            <person name="Kohn A.B."/>
            <person name="Sadowski N."/>
            <person name="Timp W."/>
            <person name="Ptitsyn A."/>
            <person name="Khanna P."/>
            <person name="Romanova D.Y."/>
            <person name="Williams P."/>
            <person name="Greenwood S.J."/>
            <person name="Moroz L.L."/>
            <person name="Walt D.R."/>
            <person name="Bodnar A.G."/>
        </authorList>
    </citation>
    <scope>NUCLEOTIDE SEQUENCE</scope>
    <source>
        <strain evidence="7">GMGI-L3</strain>
    </source>
</reference>
<dbReference type="Proteomes" id="UP000747542">
    <property type="component" value="Unassembled WGS sequence"/>
</dbReference>
<name>A0A8J5TIV2_HOMAM</name>
<dbReference type="AlphaFoldDB" id="A0A8J5TIV2"/>
<evidence type="ECO:0000256" key="4">
    <source>
        <dbReference type="ARBA" id="ARBA00023136"/>
    </source>
</evidence>
<feature type="transmembrane region" description="Helical" evidence="5">
    <location>
        <begin position="405"/>
        <end position="426"/>
    </location>
</feature>
<feature type="transmembrane region" description="Helical" evidence="5">
    <location>
        <begin position="208"/>
        <end position="226"/>
    </location>
</feature>
<organism evidence="7 8">
    <name type="scientific">Homarus americanus</name>
    <name type="common">American lobster</name>
    <dbReference type="NCBI Taxonomy" id="6706"/>
    <lineage>
        <taxon>Eukaryota</taxon>
        <taxon>Metazoa</taxon>
        <taxon>Ecdysozoa</taxon>
        <taxon>Arthropoda</taxon>
        <taxon>Crustacea</taxon>
        <taxon>Multicrustacea</taxon>
        <taxon>Malacostraca</taxon>
        <taxon>Eumalacostraca</taxon>
        <taxon>Eucarida</taxon>
        <taxon>Decapoda</taxon>
        <taxon>Pleocyemata</taxon>
        <taxon>Astacidea</taxon>
        <taxon>Nephropoidea</taxon>
        <taxon>Nephropidae</taxon>
        <taxon>Homarus</taxon>
    </lineage>
</organism>
<dbReference type="InterPro" id="IPR036259">
    <property type="entry name" value="MFS_trans_sf"/>
</dbReference>
<keyword evidence="2 5" id="KW-0812">Transmembrane</keyword>
<feature type="transmembrane region" description="Helical" evidence="5">
    <location>
        <begin position="438"/>
        <end position="459"/>
    </location>
</feature>
<dbReference type="EMBL" id="JAHLQT010003582">
    <property type="protein sequence ID" value="KAG7176219.1"/>
    <property type="molecule type" value="Genomic_DNA"/>
</dbReference>
<gene>
    <name evidence="7" type="primary">CarT-L4</name>
    <name evidence="7" type="ORF">Hamer_G008986</name>
</gene>
<dbReference type="Gene3D" id="1.20.1250.20">
    <property type="entry name" value="MFS general substrate transporter like domains"/>
    <property type="match status" value="1"/>
</dbReference>
<protein>
    <submittedName>
        <fullName evidence="7">Carcinine transporter-like 4</fullName>
    </submittedName>
</protein>
<dbReference type="Pfam" id="PF00083">
    <property type="entry name" value="Sugar_tr"/>
    <property type="match status" value="1"/>
</dbReference>
<keyword evidence="8" id="KW-1185">Reference proteome</keyword>
<dbReference type="InterPro" id="IPR020846">
    <property type="entry name" value="MFS_dom"/>
</dbReference>
<dbReference type="SUPFAM" id="SSF103473">
    <property type="entry name" value="MFS general substrate transporter"/>
    <property type="match status" value="1"/>
</dbReference>
<feature type="transmembrane region" description="Helical" evidence="5">
    <location>
        <begin position="466"/>
        <end position="485"/>
    </location>
</feature>